<accession>S9WTP9</accession>
<dbReference type="AlphaFoldDB" id="S9WTP9"/>
<keyword evidence="3" id="KW-1185">Reference proteome</keyword>
<dbReference type="PANTHER" id="PTHR40736">
    <property type="match status" value="1"/>
</dbReference>
<dbReference type="EMBL" id="LR877165">
    <property type="protein sequence ID" value="CAD2221428.1"/>
    <property type="molecule type" value="Genomic_DNA"/>
</dbReference>
<evidence type="ECO:0000313" key="3">
    <source>
        <dbReference type="Proteomes" id="UP000515908"/>
    </source>
</evidence>
<feature type="transmembrane region" description="Helical" evidence="1">
    <location>
        <begin position="111"/>
        <end position="128"/>
    </location>
</feature>
<gene>
    <name evidence="2" type="ORF">ADEAN_000896000</name>
</gene>
<keyword evidence="1" id="KW-1133">Transmembrane helix</keyword>
<keyword evidence="1" id="KW-0472">Membrane</keyword>
<dbReference type="OrthoDB" id="269730at2759"/>
<organism evidence="2 3">
    <name type="scientific">Angomonas deanei</name>
    <dbReference type="NCBI Taxonomy" id="59799"/>
    <lineage>
        <taxon>Eukaryota</taxon>
        <taxon>Discoba</taxon>
        <taxon>Euglenozoa</taxon>
        <taxon>Kinetoplastea</taxon>
        <taxon>Metakinetoplastina</taxon>
        <taxon>Trypanosomatida</taxon>
        <taxon>Trypanosomatidae</taxon>
        <taxon>Strigomonadinae</taxon>
        <taxon>Angomonas</taxon>
    </lineage>
</organism>
<sequence length="154" mass="16945">MSGAASAAATEVAKKSTNGLQKYLVDPIVRTANKIESRSASKMAANPVAQAYLSQYAASGQDAAAASTARFITEQKALLSYRVVRLFEESRYVFSGAHFKNYNLAKGLDDLRFLTTLLFVFIIFVIFGRQTVYPPIRPDSPFALALQHKTNPNY</sequence>
<dbReference type="Proteomes" id="UP000515908">
    <property type="component" value="Chromosome 21"/>
</dbReference>
<name>S9WTP9_9TRYP</name>
<evidence type="ECO:0000313" key="2">
    <source>
        <dbReference type="EMBL" id="CAD2221428.1"/>
    </source>
</evidence>
<reference evidence="2 3" key="1">
    <citation type="submission" date="2020-08" db="EMBL/GenBank/DDBJ databases">
        <authorList>
            <person name="Newling K."/>
            <person name="Davey J."/>
            <person name="Forrester S."/>
        </authorList>
    </citation>
    <scope>NUCLEOTIDE SEQUENCE [LARGE SCALE GENOMIC DNA]</scope>
    <source>
        <strain evidence="3">Crithidia deanei Carvalho (ATCC PRA-265)</strain>
    </source>
</reference>
<evidence type="ECO:0000256" key="1">
    <source>
        <dbReference type="SAM" id="Phobius"/>
    </source>
</evidence>
<protein>
    <submittedName>
        <fullName evidence="2">Uncharacterized protein</fullName>
    </submittedName>
</protein>
<dbReference type="VEuPathDB" id="TriTrypDB:ADEAN_000896000"/>
<proteinExistence type="predicted"/>
<keyword evidence="1" id="KW-0812">Transmembrane</keyword>
<dbReference type="PANTHER" id="PTHR40736:SF2">
    <property type="match status" value="1"/>
</dbReference>